<dbReference type="HOGENOM" id="CLU_489756_0_0_11"/>
<name>D5UBT8_CELFN</name>
<dbReference type="EMBL" id="CP001964">
    <property type="protein sequence ID" value="ADG74183.1"/>
    <property type="molecule type" value="Genomic_DNA"/>
</dbReference>
<evidence type="ECO:0000256" key="1">
    <source>
        <dbReference type="SAM" id="Phobius"/>
    </source>
</evidence>
<reference evidence="2 3" key="1">
    <citation type="journal article" date="2010" name="Stand. Genomic Sci.">
        <title>Complete genome sequence of Cellulomonas flavigena type strain (134).</title>
        <authorList>
            <person name="Abt B."/>
            <person name="Foster B."/>
            <person name="Lapidus A."/>
            <person name="Clum A."/>
            <person name="Sun H."/>
            <person name="Pukall R."/>
            <person name="Lucas S."/>
            <person name="Glavina Del Rio T."/>
            <person name="Nolan M."/>
            <person name="Tice H."/>
            <person name="Cheng J.F."/>
            <person name="Pitluck S."/>
            <person name="Liolios K."/>
            <person name="Ivanova N."/>
            <person name="Mavromatis K."/>
            <person name="Ovchinnikova G."/>
            <person name="Pati A."/>
            <person name="Goodwin L."/>
            <person name="Chen A."/>
            <person name="Palaniappan K."/>
            <person name="Land M."/>
            <person name="Hauser L."/>
            <person name="Chang Y.J."/>
            <person name="Jeffries C.D."/>
            <person name="Rohde M."/>
            <person name="Goker M."/>
            <person name="Woyke T."/>
            <person name="Bristow J."/>
            <person name="Eisen J.A."/>
            <person name="Markowitz V."/>
            <person name="Hugenholtz P."/>
            <person name="Kyrpides N.C."/>
            <person name="Klenk H.P."/>
        </authorList>
    </citation>
    <scope>NUCLEOTIDE SEQUENCE [LARGE SCALE GENOMIC DNA]</scope>
    <source>
        <strain evidence="3">ATCC 482 / DSM 20109 / BCRC 11376 / JCM 18109 / NBRC 3775 / NCIMB 8073 / NRS 134</strain>
    </source>
</reference>
<dbReference type="Proteomes" id="UP000000849">
    <property type="component" value="Chromosome"/>
</dbReference>
<gene>
    <name evidence="2" type="ordered locus">Cfla_1283</name>
</gene>
<feature type="transmembrane region" description="Helical" evidence="1">
    <location>
        <begin position="240"/>
        <end position="261"/>
    </location>
</feature>
<evidence type="ECO:0000313" key="2">
    <source>
        <dbReference type="EMBL" id="ADG74183.1"/>
    </source>
</evidence>
<dbReference type="STRING" id="446466.Cfla_1283"/>
<organism evidence="2 3">
    <name type="scientific">Cellulomonas flavigena (strain ATCC 482 / DSM 20109 / BCRC 11376 / JCM 18109 / NBRC 3775 / NCIMB 8073 / NRS 134)</name>
    <dbReference type="NCBI Taxonomy" id="446466"/>
    <lineage>
        <taxon>Bacteria</taxon>
        <taxon>Bacillati</taxon>
        <taxon>Actinomycetota</taxon>
        <taxon>Actinomycetes</taxon>
        <taxon>Micrococcales</taxon>
        <taxon>Cellulomonadaceae</taxon>
        <taxon>Cellulomonas</taxon>
    </lineage>
</organism>
<dbReference type="OrthoDB" id="4827453at2"/>
<keyword evidence="1" id="KW-1133">Transmembrane helix</keyword>
<keyword evidence="1" id="KW-0812">Transmembrane</keyword>
<dbReference type="AlphaFoldDB" id="D5UBT8"/>
<sequence length="559" mass="57309">MRTFVVVVLSTLGGLLLLTGGAVAVLVGPDDTVSLPAGDVPAASGVAITSYDLFPLRDLTLHVSATSAGGQVFLGSAHPVDARDYVAGVEASWVKGVDRTGTLTTDLIEGELPAPEVDPTATAFWYDDAAGAGTQSLDVELTGEPVTLVVAPVGGPAATTLAFGAVVPRLFPLALGVAGVGALLVAAAVLLRVQGSRRASAATLPAEDAERPEVGEDVEPAVAAHGTVQRRLPGTARRRAAVLAAGVTVTVTACVPVPSAVEHPAQPVRIAADEAELAAALTSYGERVSAASQVAAQLDPAAWAGTETDGRLALMEYRTKLAAARNEPPAAYAVTYSPLDVAVPEFTAYPMWFMALVEATTDGEPGETPQLRVFERERATSPWRSSFAMDVPADSVSLPDPGGASVATAEQVAAGLAAVELVRAHLESGAEVAVDLGELGGFREDVLGDDLEGRLSLTDAKVTHYEGGDDPAAPGGPVQVVPVADGVLVTSALSYVFNRRLEAGWTLNLTDDAVAEVTGQTGDRQNLRTLGLVQTVLHVPDGGTPRVVSAGWGFVAPRV</sequence>
<feature type="transmembrane region" description="Helical" evidence="1">
    <location>
        <begin position="170"/>
        <end position="191"/>
    </location>
</feature>
<dbReference type="eggNOG" id="ENOG5032X9T">
    <property type="taxonomic scope" value="Bacteria"/>
</dbReference>
<keyword evidence="3" id="KW-1185">Reference proteome</keyword>
<accession>D5UBT8</accession>
<proteinExistence type="predicted"/>
<dbReference type="KEGG" id="cfl:Cfla_1283"/>
<keyword evidence="1" id="KW-0472">Membrane</keyword>
<dbReference type="RefSeq" id="WP_013116517.1">
    <property type="nucleotide sequence ID" value="NC_014151.1"/>
</dbReference>
<evidence type="ECO:0000313" key="3">
    <source>
        <dbReference type="Proteomes" id="UP000000849"/>
    </source>
</evidence>
<protein>
    <submittedName>
        <fullName evidence="2">Uncharacterized protein</fullName>
    </submittedName>
</protein>